<keyword evidence="2" id="KW-1185">Reference proteome</keyword>
<name>A0AC60P8P2_IXOPE</name>
<dbReference type="EMBL" id="JABSTQ010011014">
    <property type="protein sequence ID" value="KAG0415878.1"/>
    <property type="molecule type" value="Genomic_DNA"/>
</dbReference>
<reference evidence="1 2" key="1">
    <citation type="journal article" date="2020" name="Cell">
        <title>Large-Scale Comparative Analyses of Tick Genomes Elucidate Their Genetic Diversity and Vector Capacities.</title>
        <authorList>
            <consortium name="Tick Genome and Microbiome Consortium (TIGMIC)"/>
            <person name="Jia N."/>
            <person name="Wang J."/>
            <person name="Shi W."/>
            <person name="Du L."/>
            <person name="Sun Y."/>
            <person name="Zhan W."/>
            <person name="Jiang J.F."/>
            <person name="Wang Q."/>
            <person name="Zhang B."/>
            <person name="Ji P."/>
            <person name="Bell-Sakyi L."/>
            <person name="Cui X.M."/>
            <person name="Yuan T.T."/>
            <person name="Jiang B.G."/>
            <person name="Yang W.F."/>
            <person name="Lam T.T."/>
            <person name="Chang Q.C."/>
            <person name="Ding S.J."/>
            <person name="Wang X.J."/>
            <person name="Zhu J.G."/>
            <person name="Ruan X.D."/>
            <person name="Zhao L."/>
            <person name="Wei J.T."/>
            <person name="Ye R.Z."/>
            <person name="Que T.C."/>
            <person name="Du C.H."/>
            <person name="Zhou Y.H."/>
            <person name="Cheng J.X."/>
            <person name="Dai P.F."/>
            <person name="Guo W.B."/>
            <person name="Han X.H."/>
            <person name="Huang E.J."/>
            <person name="Li L.F."/>
            <person name="Wei W."/>
            <person name="Gao Y.C."/>
            <person name="Liu J.Z."/>
            <person name="Shao H.Z."/>
            <person name="Wang X."/>
            <person name="Wang C.C."/>
            <person name="Yang T.C."/>
            <person name="Huo Q.B."/>
            <person name="Li W."/>
            <person name="Chen H.Y."/>
            <person name="Chen S.E."/>
            <person name="Zhou L.G."/>
            <person name="Ni X.B."/>
            <person name="Tian J.H."/>
            <person name="Sheng Y."/>
            <person name="Liu T."/>
            <person name="Pan Y.S."/>
            <person name="Xia L.Y."/>
            <person name="Li J."/>
            <person name="Zhao F."/>
            <person name="Cao W.C."/>
        </authorList>
    </citation>
    <scope>NUCLEOTIDE SEQUENCE [LARGE SCALE GENOMIC DNA]</scope>
    <source>
        <strain evidence="1">Iper-2018</strain>
    </source>
</reference>
<protein>
    <submittedName>
        <fullName evidence="1">Uncharacterized protein</fullName>
    </submittedName>
</protein>
<proteinExistence type="predicted"/>
<gene>
    <name evidence="1" type="ORF">HPB47_006942</name>
</gene>
<accession>A0AC60P8P2</accession>
<organism evidence="1 2">
    <name type="scientific">Ixodes persulcatus</name>
    <name type="common">Taiga tick</name>
    <dbReference type="NCBI Taxonomy" id="34615"/>
    <lineage>
        <taxon>Eukaryota</taxon>
        <taxon>Metazoa</taxon>
        <taxon>Ecdysozoa</taxon>
        <taxon>Arthropoda</taxon>
        <taxon>Chelicerata</taxon>
        <taxon>Arachnida</taxon>
        <taxon>Acari</taxon>
        <taxon>Parasitiformes</taxon>
        <taxon>Ixodida</taxon>
        <taxon>Ixodoidea</taxon>
        <taxon>Ixodidae</taxon>
        <taxon>Ixodinae</taxon>
        <taxon>Ixodes</taxon>
    </lineage>
</organism>
<evidence type="ECO:0000313" key="2">
    <source>
        <dbReference type="Proteomes" id="UP000805193"/>
    </source>
</evidence>
<comment type="caution">
    <text evidence="1">The sequence shown here is derived from an EMBL/GenBank/DDBJ whole genome shotgun (WGS) entry which is preliminary data.</text>
</comment>
<dbReference type="Proteomes" id="UP000805193">
    <property type="component" value="Unassembled WGS sequence"/>
</dbReference>
<evidence type="ECO:0000313" key="1">
    <source>
        <dbReference type="EMBL" id="KAG0415878.1"/>
    </source>
</evidence>
<sequence>MRTRLPQEPYPVPTRGLKRYQTVLLRRVRTGSAITPYLLKKWADEKKKRNDPDIENLIVVHINQRFGHPLADMNKQGGLTLAKLELCSQENVPYNRGAFRIEINFPAEYPFKPPKITFRTKIYHPNIDEKGQVCLPIISPDNWKPATKTDQAPADLRAKGVYASGVIAGRTSSRRDSTSCPESNPGLPDHTAVHSEGRPHSPSRDLAVPPKSRRRPEECERACAVNHFSVLVIVTKGDYTLRATRLARRRAAGTEVIQALIALVNDPEPEHPLRADLAEEYSKDRKKFLKNAEDFTKKHSEKRPQPD</sequence>